<evidence type="ECO:0000313" key="1">
    <source>
        <dbReference type="EMBL" id="KAG2259953.1"/>
    </source>
</evidence>
<organism evidence="1 2">
    <name type="scientific">Brassica carinata</name>
    <name type="common">Ethiopian mustard</name>
    <name type="synonym">Abyssinian cabbage</name>
    <dbReference type="NCBI Taxonomy" id="52824"/>
    <lineage>
        <taxon>Eukaryota</taxon>
        <taxon>Viridiplantae</taxon>
        <taxon>Streptophyta</taxon>
        <taxon>Embryophyta</taxon>
        <taxon>Tracheophyta</taxon>
        <taxon>Spermatophyta</taxon>
        <taxon>Magnoliopsida</taxon>
        <taxon>eudicotyledons</taxon>
        <taxon>Gunneridae</taxon>
        <taxon>Pentapetalae</taxon>
        <taxon>rosids</taxon>
        <taxon>malvids</taxon>
        <taxon>Brassicales</taxon>
        <taxon>Brassicaceae</taxon>
        <taxon>Brassiceae</taxon>
        <taxon>Brassica</taxon>
    </lineage>
</organism>
<accession>A0A8X7Q0S3</accession>
<sequence length="155" mass="18014">MSAFRFLQIVTKNSLPSRCRHRHLRRRRLKVLEKVSFFISLPSSIKTFVVSSRLCSLQSRGKKLPKPVDLSSVLDFNKISTRPVQNLIPLFSASRIVPVKLNFDFRVLLYPWCIEFGGAMQMDQRELDEFPSASKQNKSQCYLWSFSKKKTSVEL</sequence>
<proteinExistence type="predicted"/>
<keyword evidence="2" id="KW-1185">Reference proteome</keyword>
<dbReference type="EMBL" id="JAAMPC010000015">
    <property type="protein sequence ID" value="KAG2259953.1"/>
    <property type="molecule type" value="Genomic_DNA"/>
</dbReference>
<evidence type="ECO:0000313" key="2">
    <source>
        <dbReference type="Proteomes" id="UP000886595"/>
    </source>
</evidence>
<name>A0A8X7Q0S3_BRACI</name>
<dbReference type="AlphaFoldDB" id="A0A8X7Q0S3"/>
<reference evidence="1 2" key="1">
    <citation type="submission" date="2020-02" db="EMBL/GenBank/DDBJ databases">
        <authorList>
            <person name="Ma Q."/>
            <person name="Huang Y."/>
            <person name="Song X."/>
            <person name="Pei D."/>
        </authorList>
    </citation>
    <scope>NUCLEOTIDE SEQUENCE [LARGE SCALE GENOMIC DNA]</scope>
    <source>
        <strain evidence="1">Sxm20200214</strain>
        <tissue evidence="1">Leaf</tissue>
    </source>
</reference>
<gene>
    <name evidence="1" type="ORF">Bca52824_079247</name>
</gene>
<comment type="caution">
    <text evidence="1">The sequence shown here is derived from an EMBL/GenBank/DDBJ whole genome shotgun (WGS) entry which is preliminary data.</text>
</comment>
<dbReference type="Proteomes" id="UP000886595">
    <property type="component" value="Unassembled WGS sequence"/>
</dbReference>
<protein>
    <submittedName>
        <fullName evidence="1">Uncharacterized protein</fullName>
    </submittedName>
</protein>